<dbReference type="GO" id="GO:0008270">
    <property type="term" value="F:zinc ion binding"/>
    <property type="evidence" value="ECO:0007669"/>
    <property type="project" value="UniProtKB-KW"/>
</dbReference>
<dbReference type="PROSITE" id="PS00518">
    <property type="entry name" value="ZF_RING_1"/>
    <property type="match status" value="1"/>
</dbReference>
<evidence type="ECO:0000256" key="7">
    <source>
        <dbReference type="ARBA" id="ARBA00022833"/>
    </source>
</evidence>
<dbReference type="PANTHER" id="PTHR12622">
    <property type="entry name" value="DELTEX-RELATED"/>
    <property type="match status" value="1"/>
</dbReference>
<protein>
    <recommendedName>
        <fullName evidence="9">E3 ubiquitin-protein ligase</fullName>
        <ecNumber evidence="9">2.3.2.27</ecNumber>
    </recommendedName>
</protein>
<dbReference type="InterPro" id="IPR017907">
    <property type="entry name" value="Znf_RING_CS"/>
</dbReference>
<dbReference type="GO" id="GO:0005737">
    <property type="term" value="C:cytoplasm"/>
    <property type="evidence" value="ECO:0007669"/>
    <property type="project" value="UniProtKB-SubCell"/>
</dbReference>
<dbReference type="Proteomes" id="UP000246464">
    <property type="component" value="Chromosome 9"/>
</dbReference>
<dbReference type="Gene3D" id="3.30.40.10">
    <property type="entry name" value="Zinc/RING finger domain, C3HC4 (zinc finger)"/>
    <property type="match status" value="1"/>
</dbReference>
<evidence type="ECO:0000256" key="8">
    <source>
        <dbReference type="PROSITE-ProRule" id="PRU00175"/>
    </source>
</evidence>
<dbReference type="PROSITE" id="PS50089">
    <property type="entry name" value="ZF_RING_2"/>
    <property type="match status" value="1"/>
</dbReference>
<evidence type="ECO:0000256" key="10">
    <source>
        <dbReference type="SAM" id="MobiDB-lite"/>
    </source>
</evidence>
<evidence type="ECO:0000256" key="2">
    <source>
        <dbReference type="ARBA" id="ARBA00004906"/>
    </source>
</evidence>
<feature type="domain" description="RING-type" evidence="11">
    <location>
        <begin position="38"/>
        <end position="77"/>
    </location>
</feature>
<keyword evidence="6 8" id="KW-0863">Zinc-finger</keyword>
<evidence type="ECO:0000256" key="5">
    <source>
        <dbReference type="ARBA" id="ARBA00022723"/>
    </source>
</evidence>
<dbReference type="Pfam" id="PF18102">
    <property type="entry name" value="DTC"/>
    <property type="match status" value="1"/>
</dbReference>
<keyword evidence="4 9" id="KW-0808">Transferase</keyword>
<evidence type="ECO:0000256" key="6">
    <source>
        <dbReference type="ARBA" id="ARBA00022771"/>
    </source>
</evidence>
<name>A0A2U9BTB0_SCOMX</name>
<dbReference type="GO" id="GO:0007219">
    <property type="term" value="P:Notch signaling pathway"/>
    <property type="evidence" value="ECO:0007669"/>
    <property type="project" value="InterPro"/>
</dbReference>
<dbReference type="UniPathway" id="UPA00143"/>
<dbReference type="SMART" id="SM00184">
    <property type="entry name" value="RING"/>
    <property type="match status" value="1"/>
</dbReference>
<evidence type="ECO:0000256" key="4">
    <source>
        <dbReference type="ARBA" id="ARBA00022679"/>
    </source>
</evidence>
<dbReference type="CDD" id="cd09633">
    <property type="entry name" value="Deltex_C"/>
    <property type="match status" value="1"/>
</dbReference>
<keyword evidence="13" id="KW-1185">Reference proteome</keyword>
<comment type="similarity">
    <text evidence="3 9">Belongs to the Deltex family.</text>
</comment>
<keyword evidence="7 9" id="KW-0862">Zinc</keyword>
<evidence type="ECO:0000313" key="13">
    <source>
        <dbReference type="Proteomes" id="UP000246464"/>
    </source>
</evidence>
<feature type="region of interest" description="Disordered" evidence="10">
    <location>
        <begin position="1"/>
        <end position="36"/>
    </location>
</feature>
<proteinExistence type="inferred from homology"/>
<evidence type="ECO:0000256" key="1">
    <source>
        <dbReference type="ARBA" id="ARBA00000900"/>
    </source>
</evidence>
<dbReference type="InterPro" id="IPR039399">
    <property type="entry name" value="Deltex_C_sf"/>
</dbReference>
<organism evidence="12 13">
    <name type="scientific">Scophthalmus maximus</name>
    <name type="common">Turbot</name>
    <name type="synonym">Psetta maxima</name>
    <dbReference type="NCBI Taxonomy" id="52904"/>
    <lineage>
        <taxon>Eukaryota</taxon>
        <taxon>Metazoa</taxon>
        <taxon>Chordata</taxon>
        <taxon>Craniata</taxon>
        <taxon>Vertebrata</taxon>
        <taxon>Euteleostomi</taxon>
        <taxon>Actinopterygii</taxon>
        <taxon>Neopterygii</taxon>
        <taxon>Teleostei</taxon>
        <taxon>Neoteleostei</taxon>
        <taxon>Acanthomorphata</taxon>
        <taxon>Carangaria</taxon>
        <taxon>Pleuronectiformes</taxon>
        <taxon>Pleuronectoidei</taxon>
        <taxon>Scophthalmidae</taxon>
        <taxon>Scophthalmus</taxon>
    </lineage>
</organism>
<dbReference type="SUPFAM" id="SSF57850">
    <property type="entry name" value="RING/U-box"/>
    <property type="match status" value="1"/>
</dbReference>
<accession>A0A2U9BTB0</accession>
<dbReference type="GO" id="GO:0061630">
    <property type="term" value="F:ubiquitin protein ligase activity"/>
    <property type="evidence" value="ECO:0007669"/>
    <property type="project" value="UniProtKB-UniRule"/>
</dbReference>
<dbReference type="GO" id="GO:0016567">
    <property type="term" value="P:protein ubiquitination"/>
    <property type="evidence" value="ECO:0007669"/>
    <property type="project" value="UniProtKB-UniRule"/>
</dbReference>
<dbReference type="EMBL" id="CP026251">
    <property type="protein sequence ID" value="AWP06612.1"/>
    <property type="molecule type" value="Genomic_DNA"/>
</dbReference>
<comment type="pathway">
    <text evidence="2 9">Protein modification; protein ubiquitination.</text>
</comment>
<dbReference type="InterPro" id="IPR039398">
    <property type="entry name" value="Deltex_fam"/>
</dbReference>
<dbReference type="Pfam" id="PF13639">
    <property type="entry name" value="zf-RING_2"/>
    <property type="match status" value="1"/>
</dbReference>
<dbReference type="InterPro" id="IPR001841">
    <property type="entry name" value="Znf_RING"/>
</dbReference>
<evidence type="ECO:0000256" key="9">
    <source>
        <dbReference type="RuleBase" id="RU367105"/>
    </source>
</evidence>
<evidence type="ECO:0000313" key="12">
    <source>
        <dbReference type="EMBL" id="AWP06612.1"/>
    </source>
</evidence>
<dbReference type="EC" id="2.3.2.27" evidence="9"/>
<comment type="catalytic activity">
    <reaction evidence="1 9">
        <text>S-ubiquitinyl-[E2 ubiquitin-conjugating enzyme]-L-cysteine + [acceptor protein]-L-lysine = [E2 ubiquitin-conjugating enzyme]-L-cysteine + N(6)-ubiquitinyl-[acceptor protein]-L-lysine.</text>
        <dbReference type="EC" id="2.3.2.27"/>
    </reaction>
</comment>
<dbReference type="AlphaFoldDB" id="A0A2U9BTB0"/>
<evidence type="ECO:0000256" key="3">
    <source>
        <dbReference type="ARBA" id="ARBA00009413"/>
    </source>
</evidence>
<keyword evidence="5 9" id="KW-0479">Metal-binding</keyword>
<dbReference type="InterPro" id="IPR039396">
    <property type="entry name" value="Deltex_C"/>
</dbReference>
<dbReference type="STRING" id="52904.ENSSMAP00000000383"/>
<reference evidence="12 13" key="1">
    <citation type="submission" date="2017-12" db="EMBL/GenBank/DDBJ databases">
        <title>Integrating genomic resources of turbot (Scophthalmus maximus) in depth evaluation of genetic and physical mapping variation across individuals.</title>
        <authorList>
            <person name="Martinez P."/>
        </authorList>
    </citation>
    <scope>NUCLEOTIDE SEQUENCE [LARGE SCALE GENOMIC DNA]</scope>
</reference>
<sequence>MRIMATPSVSESPVNKGASNVPGSGQPTHSRDPEEESCPICMESMATAEKTTLRCKHSFCSGCLKQAFSYKPVCPTCGALYGTLRGTQPDGGTMKVTRNSSSVPGYEKYGTIVIQYRIPSGIQKEEHPSPGEPYEGVSRTAYLPHSPEGQRVLGLLRRAFDQRLIFRVGRSTTSGRNNVVTWNDIHHKTSTHGGSTHYGYPDPDYLSRVADELKVKGIEGVTSHRK</sequence>
<dbReference type="InterPro" id="IPR013083">
    <property type="entry name" value="Znf_RING/FYVE/PHD"/>
</dbReference>
<keyword evidence="9" id="KW-0963">Cytoplasm</keyword>
<dbReference type="Gene3D" id="3.30.390.130">
    <property type="match status" value="1"/>
</dbReference>
<gene>
    <name evidence="12" type="ORF">SMAX5B_021252</name>
</gene>
<comment type="subcellular location">
    <subcellularLocation>
        <location evidence="9">Cytoplasm</location>
    </subcellularLocation>
</comment>
<feature type="compositionally biased region" description="Polar residues" evidence="10">
    <location>
        <begin position="7"/>
        <end position="28"/>
    </location>
</feature>
<evidence type="ECO:0000259" key="11">
    <source>
        <dbReference type="PROSITE" id="PS50089"/>
    </source>
</evidence>